<dbReference type="Proteomes" id="UP000228380">
    <property type="component" value="Unplaced"/>
</dbReference>
<feature type="domain" description="Reverse transcriptase zinc-binding" evidence="1">
    <location>
        <begin position="91"/>
        <end position="171"/>
    </location>
</feature>
<dbReference type="RefSeq" id="XP_008779102.1">
    <property type="nucleotide sequence ID" value="XM_008780880.2"/>
</dbReference>
<dbReference type="AlphaFoldDB" id="A0A8B7BK51"/>
<proteinExistence type="predicted"/>
<name>A0A8B7BK51_PHODC</name>
<evidence type="ECO:0000313" key="3">
    <source>
        <dbReference type="RefSeq" id="XP_008779102.1"/>
    </source>
</evidence>
<organism evidence="2 3">
    <name type="scientific">Phoenix dactylifera</name>
    <name type="common">Date palm</name>
    <dbReference type="NCBI Taxonomy" id="42345"/>
    <lineage>
        <taxon>Eukaryota</taxon>
        <taxon>Viridiplantae</taxon>
        <taxon>Streptophyta</taxon>
        <taxon>Embryophyta</taxon>
        <taxon>Tracheophyta</taxon>
        <taxon>Spermatophyta</taxon>
        <taxon>Magnoliopsida</taxon>
        <taxon>Liliopsida</taxon>
        <taxon>Arecaceae</taxon>
        <taxon>Coryphoideae</taxon>
        <taxon>Phoeniceae</taxon>
        <taxon>Phoenix</taxon>
    </lineage>
</organism>
<protein>
    <submittedName>
        <fullName evidence="3">Uncharacterized protein LOC103698828</fullName>
    </submittedName>
</protein>
<gene>
    <name evidence="3" type="primary">LOC103698828</name>
</gene>
<evidence type="ECO:0000313" key="2">
    <source>
        <dbReference type="Proteomes" id="UP000228380"/>
    </source>
</evidence>
<keyword evidence="2" id="KW-1185">Reference proteome</keyword>
<sequence length="224" mass="25401">MGDGQSVDVMDPQVDSLPMRLWPTLVSMDTADGLQISNLLGSEGAEWDVGRIGQLFEEHLAEQVRSLLVLRYAGLDVRICSTSCRANVRVGDIYRVLQCKHEPRLDCVWIWRFGFHPKMALFLWKVALECLPTILVLSRRGPSIHPLCSDSQVEETVDHILFQCERARGVWRLAELPPESWGQLGPFLQVVRRWADAPQTQLVAIGATFTVYHIWLARNVKSLV</sequence>
<dbReference type="Pfam" id="PF13966">
    <property type="entry name" value="zf-RVT"/>
    <property type="match status" value="1"/>
</dbReference>
<dbReference type="GeneID" id="103698828"/>
<dbReference type="OrthoDB" id="685268at2759"/>
<evidence type="ECO:0000259" key="1">
    <source>
        <dbReference type="Pfam" id="PF13966"/>
    </source>
</evidence>
<reference evidence="3" key="1">
    <citation type="submission" date="2025-08" db="UniProtKB">
        <authorList>
            <consortium name="RefSeq"/>
        </authorList>
    </citation>
    <scope>IDENTIFICATION</scope>
    <source>
        <tissue evidence="3">Young leaves</tissue>
    </source>
</reference>
<dbReference type="InterPro" id="IPR026960">
    <property type="entry name" value="RVT-Znf"/>
</dbReference>
<dbReference type="KEGG" id="pda:103698828"/>
<accession>A0A8B7BK51</accession>